<reference evidence="4" key="1">
    <citation type="submission" date="2020-04" db="EMBL/GenBank/DDBJ databases">
        <authorList>
            <person name="Alioto T."/>
            <person name="Alioto T."/>
            <person name="Gomez Garrido J."/>
        </authorList>
    </citation>
    <scope>NUCLEOTIDE SEQUENCE</scope>
    <source>
        <strain evidence="4">A484AB</strain>
    </source>
</reference>
<evidence type="ECO:0000313" key="5">
    <source>
        <dbReference type="Proteomes" id="UP001152795"/>
    </source>
</evidence>
<feature type="compositionally biased region" description="Basic and acidic residues" evidence="3">
    <location>
        <begin position="62"/>
        <end position="75"/>
    </location>
</feature>
<sequence>MDNVNSSVNDLEDASSDGEEDFESADEGEGKEKVGSTNDSVVRNSDETGNVNMTGNLSEGMESIHFKTDSDKSARGETNNLVITENILEPSPGPAVDSNIGTSCDKDNISKAHDTDETDTPSDSPNVVENEERNTHNTSAHESGESSNVPAESASSGWGWGSWGAVLNQATSTMTSGLSQVIEKVETTLGIPEPGELQDEAFPKDEKNEVITMEPKPAEIDRGVEGSKNSTGTDGSNAESFFSSWGLTSLSSAVTSRGLELVSEGIGALETIGKKTMDVISEGDPGFRVKREMFKKPSLSQILREAKEESAKEAAEKKTQEVLEKVNFNDEFDRYQGLAHLEALEILSRECEARIESVLIDLFEDDLEKAKSKLRAIEDVFGKASTDEEDREESINTEFAVEIGKCAMALNLAFVPNKLNQAEELISKWLEECAKDQKTSVSSRSPDDIYSHVITSLADITAKSIEVFRKVSEMILMVDDQDNTVTAEDRASHLYSITKVVTNRISSLSTSYAQCLNTAVNETEDNDNITPLITEVYLECSNSSSHVQDAFKLLLPVLQVSALNSMK</sequence>
<keyword evidence="5" id="KW-1185">Reference proteome</keyword>
<dbReference type="Proteomes" id="UP001152795">
    <property type="component" value="Unassembled WGS sequence"/>
</dbReference>
<evidence type="ECO:0000313" key="4">
    <source>
        <dbReference type="EMBL" id="CAB4018213.1"/>
    </source>
</evidence>
<comment type="similarity">
    <text evidence="1">Belongs to the FAM114 family.</text>
</comment>
<evidence type="ECO:0000256" key="2">
    <source>
        <dbReference type="ARBA" id="ARBA00022553"/>
    </source>
</evidence>
<feature type="region of interest" description="Disordered" evidence="3">
    <location>
        <begin position="1"/>
        <end position="163"/>
    </location>
</feature>
<name>A0A6S7ILD8_PARCT</name>
<dbReference type="AlphaFoldDB" id="A0A6S7ILD8"/>
<protein>
    <submittedName>
        <fullName evidence="4">Uncharacterized protein</fullName>
    </submittedName>
</protein>
<accession>A0A6S7ILD8</accession>
<evidence type="ECO:0000256" key="1">
    <source>
        <dbReference type="ARBA" id="ARBA00006903"/>
    </source>
</evidence>
<feature type="compositionally biased region" description="Acidic residues" evidence="3">
    <location>
        <begin position="10"/>
        <end position="27"/>
    </location>
</feature>
<dbReference type="PANTHER" id="PTHR12842">
    <property type="entry name" value="FI01459P"/>
    <property type="match status" value="1"/>
</dbReference>
<dbReference type="PANTHER" id="PTHR12842:SF6">
    <property type="entry name" value="FI01459P"/>
    <property type="match status" value="1"/>
</dbReference>
<feature type="compositionally biased region" description="Basic and acidic residues" evidence="3">
    <location>
        <begin position="104"/>
        <end position="115"/>
    </location>
</feature>
<feature type="compositionally biased region" description="Polar residues" evidence="3">
    <location>
        <begin position="35"/>
        <end position="57"/>
    </location>
</feature>
<proteinExistence type="inferred from homology"/>
<organism evidence="4 5">
    <name type="scientific">Paramuricea clavata</name>
    <name type="common">Red gorgonian</name>
    <name type="synonym">Violescent sea-whip</name>
    <dbReference type="NCBI Taxonomy" id="317549"/>
    <lineage>
        <taxon>Eukaryota</taxon>
        <taxon>Metazoa</taxon>
        <taxon>Cnidaria</taxon>
        <taxon>Anthozoa</taxon>
        <taxon>Octocorallia</taxon>
        <taxon>Malacalcyonacea</taxon>
        <taxon>Plexauridae</taxon>
        <taxon>Paramuricea</taxon>
    </lineage>
</organism>
<keyword evidence="2" id="KW-0597">Phosphoprotein</keyword>
<feature type="compositionally biased region" description="Polar residues" evidence="3">
    <location>
        <begin position="136"/>
        <end position="150"/>
    </location>
</feature>
<evidence type="ECO:0000256" key="3">
    <source>
        <dbReference type="SAM" id="MobiDB-lite"/>
    </source>
</evidence>
<dbReference type="EMBL" id="CACRXK020009906">
    <property type="protein sequence ID" value="CAB4018213.1"/>
    <property type="molecule type" value="Genomic_DNA"/>
</dbReference>
<dbReference type="OrthoDB" id="5597648at2759"/>
<dbReference type="InterPro" id="IPR007998">
    <property type="entry name" value="DUF719"/>
</dbReference>
<dbReference type="Pfam" id="PF05334">
    <property type="entry name" value="DUF719"/>
    <property type="match status" value="1"/>
</dbReference>
<gene>
    <name evidence="4" type="ORF">PACLA_8A069505</name>
</gene>
<comment type="caution">
    <text evidence="4">The sequence shown here is derived from an EMBL/GenBank/DDBJ whole genome shotgun (WGS) entry which is preliminary data.</text>
</comment>